<feature type="domain" description="NERD" evidence="2">
    <location>
        <begin position="39"/>
        <end position="133"/>
    </location>
</feature>
<keyword evidence="4" id="KW-1185">Reference proteome</keyword>
<protein>
    <recommendedName>
        <fullName evidence="2">NERD domain-containing protein</fullName>
    </recommendedName>
</protein>
<dbReference type="Pfam" id="PF08378">
    <property type="entry name" value="NERD"/>
    <property type="match status" value="1"/>
</dbReference>
<accession>A0A255H2X2</accession>
<dbReference type="AlphaFoldDB" id="A0A255H2X2"/>
<organism evidence="3 4">
    <name type="scientific">Enemella dayhoffiae</name>
    <dbReference type="NCBI Taxonomy" id="2016507"/>
    <lineage>
        <taxon>Bacteria</taxon>
        <taxon>Bacillati</taxon>
        <taxon>Actinomycetota</taxon>
        <taxon>Actinomycetes</taxon>
        <taxon>Propionibacteriales</taxon>
        <taxon>Propionibacteriaceae</taxon>
        <taxon>Enemella</taxon>
    </lineage>
</organism>
<evidence type="ECO:0000313" key="4">
    <source>
        <dbReference type="Proteomes" id="UP000216311"/>
    </source>
</evidence>
<evidence type="ECO:0000313" key="3">
    <source>
        <dbReference type="EMBL" id="OYO21961.1"/>
    </source>
</evidence>
<proteinExistence type="predicted"/>
<sequence length="323" mass="33902">MASIPRSLPPALPGTILGVPGGGLVDAAWAASQGAADAGRYGEEQTARVLAPLANRPGGVTVLHDLKVPIAGARANIDHAVVCGTTLLLLDSKSWRRGFVWTLAGVTRRGRARFSAADKKTLNRAAAAVAGFLRNKGGGVRDGHSAAGGVASRGPPRVDARTRTDLVGVPASWLPRGNRSPSLRRRLEGARIQPCPPCHRRPATGVGPCRFAGPPGLGPARRVGSGRDRHAAAIPPTRIPDGARPVPARTPTASALIATTPPPPREPPLRTRMSIVGGWMWRQQARTAPARAGGGFRSRRVRHRCGRGRGRPVVVVNCRTHQS</sequence>
<evidence type="ECO:0000256" key="1">
    <source>
        <dbReference type="SAM" id="MobiDB-lite"/>
    </source>
</evidence>
<reference evidence="3 4" key="1">
    <citation type="submission" date="2017-07" db="EMBL/GenBank/DDBJ databases">
        <title>Draft whole genome sequences of clinical Proprionibacteriaceae strains.</title>
        <authorList>
            <person name="Bernier A.-M."/>
            <person name="Bernard K."/>
            <person name="Domingo M.-C."/>
        </authorList>
    </citation>
    <scope>NUCLEOTIDE SEQUENCE [LARGE SCALE GENOMIC DNA]</scope>
    <source>
        <strain evidence="3 4">NML 130396</strain>
    </source>
</reference>
<comment type="caution">
    <text evidence="3">The sequence shown here is derived from an EMBL/GenBank/DDBJ whole genome shotgun (WGS) entry which is preliminary data.</text>
</comment>
<dbReference type="EMBL" id="NMVQ01000012">
    <property type="protein sequence ID" value="OYO21961.1"/>
    <property type="molecule type" value="Genomic_DNA"/>
</dbReference>
<feature type="region of interest" description="Disordered" evidence="1">
    <location>
        <begin position="140"/>
        <end position="160"/>
    </location>
</feature>
<dbReference type="OrthoDB" id="4246706at2"/>
<name>A0A255H2X2_9ACTN</name>
<dbReference type="InterPro" id="IPR011528">
    <property type="entry name" value="NERD"/>
</dbReference>
<dbReference type="Proteomes" id="UP000216311">
    <property type="component" value="Unassembled WGS sequence"/>
</dbReference>
<dbReference type="RefSeq" id="WP_094363704.1">
    <property type="nucleotide sequence ID" value="NZ_NMVQ01000012.1"/>
</dbReference>
<evidence type="ECO:0000259" key="2">
    <source>
        <dbReference type="Pfam" id="PF08378"/>
    </source>
</evidence>
<gene>
    <name evidence="3" type="ORF">CGZ93_08475</name>
</gene>